<dbReference type="RefSeq" id="WP_015955087.1">
    <property type="nucleotide sequence ID" value="NC_011729.1"/>
</dbReference>
<gene>
    <name evidence="1" type="ordered locus">PCC7424_3088</name>
</gene>
<name>B7KBD4_GLOC7</name>
<organism evidence="1 2">
    <name type="scientific">Gloeothece citriformis (strain PCC 7424)</name>
    <name type="common">Cyanothece sp. (strain PCC 7424)</name>
    <dbReference type="NCBI Taxonomy" id="65393"/>
    <lineage>
        <taxon>Bacteria</taxon>
        <taxon>Bacillati</taxon>
        <taxon>Cyanobacteriota</taxon>
        <taxon>Cyanophyceae</taxon>
        <taxon>Oscillatoriophycideae</taxon>
        <taxon>Chroococcales</taxon>
        <taxon>Aphanothecaceae</taxon>
        <taxon>Gloeothece</taxon>
        <taxon>Gloeothece citriformis</taxon>
    </lineage>
</organism>
<dbReference type="eggNOG" id="ENOG5032UHN">
    <property type="taxonomic scope" value="Bacteria"/>
</dbReference>
<dbReference type="AlphaFoldDB" id="B7KBD4"/>
<dbReference type="OrthoDB" id="426214at2"/>
<dbReference type="STRING" id="65393.PCC7424_3088"/>
<keyword evidence="2" id="KW-1185">Reference proteome</keyword>
<evidence type="ECO:0000313" key="2">
    <source>
        <dbReference type="Proteomes" id="UP000002384"/>
    </source>
</evidence>
<evidence type="ECO:0000313" key="1">
    <source>
        <dbReference type="EMBL" id="ACK71490.1"/>
    </source>
</evidence>
<dbReference type="EMBL" id="CP001291">
    <property type="protein sequence ID" value="ACK71490.1"/>
    <property type="molecule type" value="Genomic_DNA"/>
</dbReference>
<dbReference type="KEGG" id="cyc:PCC7424_3088"/>
<protein>
    <submittedName>
        <fullName evidence="1">Uncharacterized protein</fullName>
    </submittedName>
</protein>
<dbReference type="HOGENOM" id="CLU_2010475_0_0_3"/>
<accession>B7KBD4</accession>
<dbReference type="Proteomes" id="UP000002384">
    <property type="component" value="Chromosome"/>
</dbReference>
<reference evidence="2" key="1">
    <citation type="journal article" date="2011" name="MBio">
        <title>Novel metabolic attributes of the genus Cyanothece, comprising a group of unicellular nitrogen-fixing Cyanobacteria.</title>
        <authorList>
            <person name="Bandyopadhyay A."/>
            <person name="Elvitigala T."/>
            <person name="Welsh E."/>
            <person name="Stockel J."/>
            <person name="Liberton M."/>
            <person name="Min H."/>
            <person name="Sherman L.A."/>
            <person name="Pakrasi H.B."/>
        </authorList>
    </citation>
    <scope>NUCLEOTIDE SEQUENCE [LARGE SCALE GENOMIC DNA]</scope>
    <source>
        <strain evidence="2">PCC 7424</strain>
    </source>
</reference>
<sequence>MADLSGNWLGTYWQEDIPTRFELSLIQGGNTLSGNILDDSDLGEASLVGEVIGRNINFTKQYLIGHRHCVQYTGTVSEDKNFMQGHWRISWLYGTWEAYRSDDNLTLDLKNILSKKVPVSAVK</sequence>
<proteinExistence type="predicted"/>